<comment type="caution">
    <text evidence="4">The sequence shown here is derived from an EMBL/GenBank/DDBJ whole genome shotgun (WGS) entry which is preliminary data.</text>
</comment>
<feature type="transmembrane region" description="Helical" evidence="2">
    <location>
        <begin position="70"/>
        <end position="94"/>
    </location>
</feature>
<proteinExistence type="predicted"/>
<evidence type="ECO:0000313" key="5">
    <source>
        <dbReference type="Proteomes" id="UP000295636"/>
    </source>
</evidence>
<keyword evidence="5" id="KW-1185">Reference proteome</keyword>
<keyword evidence="2" id="KW-0472">Membrane</keyword>
<sequence>MNNPTLRGIGWSLAKGAVELLLAFPLLLAVIVYLLPDEGSLALWLLSLLICYAAGAIGGNVLTLRKRYQLLAFTLAAGALASYPVFGMAAGMLVGLPVGTVFTARGVKSVALPWHVLLPASLYGISLLIYFLASVMMPFFPVYEPYLTLLLWAGLASLAIALLMTNQSNMKQETLSGDKDPVLAGPVVWQNRMLVLGVLAIIVIAVMFRKLQQAVLWLKEQLLAWLRELLSRRTDPPQPDNAAPPPDMSGLGEGGQAAGWLVWLEKAAMLLVEAGFIVLVLVLLYQAGKRLPKLVKKLYAKLMDILARKELRRGSGGYVDDVESLMDWDALRGELAARMKSWLPRKRTRVKWEDLRDNRERVRYLYRSWVQSVASEGYKPKHSLTPKETGQDIQSWDRSRQPAPDSLISVYERVRYGEKTARDAEVAELRQSLEANKRRP</sequence>
<dbReference type="Proteomes" id="UP000295636">
    <property type="component" value="Unassembled WGS sequence"/>
</dbReference>
<feature type="transmembrane region" description="Helical" evidence="2">
    <location>
        <begin position="114"/>
        <end position="133"/>
    </location>
</feature>
<feature type="transmembrane region" description="Helical" evidence="2">
    <location>
        <begin position="12"/>
        <end position="35"/>
    </location>
</feature>
<gene>
    <name evidence="4" type="ORF">E1757_07880</name>
</gene>
<organism evidence="4 5">
    <name type="scientific">Paenibacillus piri</name>
    <dbReference type="NCBI Taxonomy" id="2547395"/>
    <lineage>
        <taxon>Bacteria</taxon>
        <taxon>Bacillati</taxon>
        <taxon>Bacillota</taxon>
        <taxon>Bacilli</taxon>
        <taxon>Bacillales</taxon>
        <taxon>Paenibacillaceae</taxon>
        <taxon>Paenibacillus</taxon>
    </lineage>
</organism>
<feature type="region of interest" description="Disordered" evidence="1">
    <location>
        <begin position="379"/>
        <end position="404"/>
    </location>
</feature>
<feature type="transmembrane region" description="Helical" evidence="2">
    <location>
        <begin position="187"/>
        <end position="208"/>
    </location>
</feature>
<feature type="domain" description="Protein-glutamine gamma-glutamyltransferase-like C-terminal" evidence="3">
    <location>
        <begin position="365"/>
        <end position="434"/>
    </location>
</feature>
<keyword evidence="2" id="KW-0812">Transmembrane</keyword>
<dbReference type="AlphaFoldDB" id="A0A4R5KUW3"/>
<evidence type="ECO:0000256" key="1">
    <source>
        <dbReference type="SAM" id="MobiDB-lite"/>
    </source>
</evidence>
<dbReference type="OrthoDB" id="2663086at2"/>
<evidence type="ECO:0000313" key="4">
    <source>
        <dbReference type="EMBL" id="TDF99733.1"/>
    </source>
</evidence>
<protein>
    <submittedName>
        <fullName evidence="4">DUF4129 domain-containing protein</fullName>
    </submittedName>
</protein>
<name>A0A4R5KUW3_9BACL</name>
<feature type="transmembrane region" description="Helical" evidence="2">
    <location>
        <begin position="41"/>
        <end position="63"/>
    </location>
</feature>
<dbReference type="InterPro" id="IPR025403">
    <property type="entry name" value="TgpA-like_C"/>
</dbReference>
<feature type="transmembrane region" description="Helical" evidence="2">
    <location>
        <begin position="145"/>
        <end position="167"/>
    </location>
</feature>
<evidence type="ECO:0000259" key="3">
    <source>
        <dbReference type="Pfam" id="PF13559"/>
    </source>
</evidence>
<keyword evidence="2" id="KW-1133">Transmembrane helix</keyword>
<dbReference type="Pfam" id="PF13559">
    <property type="entry name" value="DUF4129"/>
    <property type="match status" value="1"/>
</dbReference>
<reference evidence="4 5" key="1">
    <citation type="submission" date="2019-03" db="EMBL/GenBank/DDBJ databases">
        <title>This is whole genome sequence of Paenibacillus sp MS74 strain.</title>
        <authorList>
            <person name="Trinh H.N."/>
        </authorList>
    </citation>
    <scope>NUCLEOTIDE SEQUENCE [LARGE SCALE GENOMIC DNA]</scope>
    <source>
        <strain evidence="4 5">MS74</strain>
    </source>
</reference>
<accession>A0A4R5KUW3</accession>
<dbReference type="EMBL" id="SMRT01000002">
    <property type="protein sequence ID" value="TDF99733.1"/>
    <property type="molecule type" value="Genomic_DNA"/>
</dbReference>
<evidence type="ECO:0000256" key="2">
    <source>
        <dbReference type="SAM" id="Phobius"/>
    </source>
</evidence>
<dbReference type="RefSeq" id="WP_133226400.1">
    <property type="nucleotide sequence ID" value="NZ_SMRT01000002.1"/>
</dbReference>
<feature type="transmembrane region" description="Helical" evidence="2">
    <location>
        <begin position="267"/>
        <end position="287"/>
    </location>
</feature>